<dbReference type="InterPro" id="IPR011527">
    <property type="entry name" value="ABC1_TM_dom"/>
</dbReference>
<dbReference type="InterPro" id="IPR039421">
    <property type="entry name" value="Type_1_exporter"/>
</dbReference>
<dbReference type="CDD" id="cd18586">
    <property type="entry name" value="ABC_6TM_PrtD_like"/>
    <property type="match status" value="1"/>
</dbReference>
<dbReference type="InterPro" id="IPR047957">
    <property type="entry name" value="ABC_AprD-like_6TM"/>
</dbReference>
<dbReference type="RefSeq" id="WP_122705429.1">
    <property type="nucleotide sequence ID" value="NZ_CP081201.1"/>
</dbReference>
<feature type="transmembrane region" description="Helical" evidence="8">
    <location>
        <begin position="155"/>
        <end position="174"/>
    </location>
</feature>
<keyword evidence="2 8" id="KW-0812">Transmembrane</keyword>
<dbReference type="SUPFAM" id="SSF52540">
    <property type="entry name" value="P-loop containing nucleoside triphosphate hydrolases"/>
    <property type="match status" value="1"/>
</dbReference>
<dbReference type="PROSITE" id="PS50893">
    <property type="entry name" value="ABC_TRANSPORTER_2"/>
    <property type="match status" value="1"/>
</dbReference>
<dbReference type="SUPFAM" id="SSF90123">
    <property type="entry name" value="ABC transporter transmembrane region"/>
    <property type="match status" value="1"/>
</dbReference>
<evidence type="ECO:0000256" key="5">
    <source>
        <dbReference type="ARBA" id="ARBA00022989"/>
    </source>
</evidence>
<feature type="transmembrane region" description="Helical" evidence="8">
    <location>
        <begin position="21"/>
        <end position="47"/>
    </location>
</feature>
<feature type="domain" description="ABC transporter" evidence="9">
    <location>
        <begin position="331"/>
        <end position="566"/>
    </location>
</feature>
<keyword evidence="12" id="KW-1185">Reference proteome</keyword>
<evidence type="ECO:0000256" key="8">
    <source>
        <dbReference type="SAM" id="Phobius"/>
    </source>
</evidence>
<keyword evidence="3" id="KW-0547">Nucleotide-binding</keyword>
<evidence type="ECO:0000256" key="4">
    <source>
        <dbReference type="ARBA" id="ARBA00022840"/>
    </source>
</evidence>
<keyword evidence="4" id="KW-0067">ATP-binding</keyword>
<gene>
    <name evidence="11" type="ORF">K3169_25905</name>
</gene>
<feature type="transmembrane region" description="Helical" evidence="8">
    <location>
        <begin position="128"/>
        <end position="149"/>
    </location>
</feature>
<evidence type="ECO:0000256" key="3">
    <source>
        <dbReference type="ARBA" id="ARBA00022741"/>
    </source>
</evidence>
<keyword evidence="5 8" id="KW-1133">Transmembrane helix</keyword>
<feature type="compositionally biased region" description="Polar residues" evidence="7">
    <location>
        <begin position="568"/>
        <end position="582"/>
    </location>
</feature>
<dbReference type="InterPro" id="IPR027417">
    <property type="entry name" value="P-loop_NTPase"/>
</dbReference>
<reference evidence="11" key="1">
    <citation type="submission" date="2021-08" db="EMBL/GenBank/DDBJ databases">
        <title>Complete genome sequence of Pseudomonas phytophila.</title>
        <authorList>
            <person name="Weir B.S."/>
            <person name="Templeton M.D."/>
            <person name="Arshed S."/>
            <person name="Andersen M.T."/>
            <person name="Jayaraman J."/>
        </authorList>
    </citation>
    <scope>NUCLEOTIDE SEQUENCE</scope>
    <source>
        <strain evidence="11">ICMP 23753</strain>
    </source>
</reference>
<organism evidence="11 12">
    <name type="scientific">Pseudomonas phytophila</name>
    <dbReference type="NCBI Taxonomy" id="2867264"/>
    <lineage>
        <taxon>Bacteria</taxon>
        <taxon>Pseudomonadati</taxon>
        <taxon>Pseudomonadota</taxon>
        <taxon>Gammaproteobacteria</taxon>
        <taxon>Pseudomonadales</taxon>
        <taxon>Pseudomonadaceae</taxon>
        <taxon>Pseudomonas</taxon>
    </lineage>
</organism>
<dbReference type="SMART" id="SM00382">
    <property type="entry name" value="AAA"/>
    <property type="match status" value="1"/>
</dbReference>
<evidence type="ECO:0000259" key="10">
    <source>
        <dbReference type="PROSITE" id="PS50929"/>
    </source>
</evidence>
<dbReference type="NCBIfam" id="TIGR01842">
    <property type="entry name" value="type_I_sec_PrtD"/>
    <property type="match status" value="1"/>
</dbReference>
<evidence type="ECO:0000259" key="9">
    <source>
        <dbReference type="PROSITE" id="PS50893"/>
    </source>
</evidence>
<feature type="domain" description="ABC transmembrane type-1" evidence="10">
    <location>
        <begin position="24"/>
        <end position="300"/>
    </location>
</feature>
<evidence type="ECO:0000256" key="2">
    <source>
        <dbReference type="ARBA" id="ARBA00022692"/>
    </source>
</evidence>
<dbReference type="Gene3D" id="1.20.1560.10">
    <property type="entry name" value="ABC transporter type 1, transmembrane domain"/>
    <property type="match status" value="1"/>
</dbReference>
<proteinExistence type="predicted"/>
<dbReference type="Proteomes" id="UP001063228">
    <property type="component" value="Chromosome"/>
</dbReference>
<feature type="region of interest" description="Disordered" evidence="7">
    <location>
        <begin position="560"/>
        <end position="582"/>
    </location>
</feature>
<dbReference type="InterPro" id="IPR003439">
    <property type="entry name" value="ABC_transporter-like_ATP-bd"/>
</dbReference>
<dbReference type="InterPro" id="IPR017871">
    <property type="entry name" value="ABC_transporter-like_CS"/>
</dbReference>
<evidence type="ECO:0000313" key="12">
    <source>
        <dbReference type="Proteomes" id="UP001063228"/>
    </source>
</evidence>
<dbReference type="Pfam" id="PF00005">
    <property type="entry name" value="ABC_tran"/>
    <property type="match status" value="1"/>
</dbReference>
<dbReference type="PANTHER" id="PTHR24221">
    <property type="entry name" value="ATP-BINDING CASSETTE SUB-FAMILY B"/>
    <property type="match status" value="1"/>
</dbReference>
<evidence type="ECO:0000256" key="6">
    <source>
        <dbReference type="ARBA" id="ARBA00023136"/>
    </source>
</evidence>
<evidence type="ECO:0000256" key="1">
    <source>
        <dbReference type="ARBA" id="ARBA00004651"/>
    </source>
</evidence>
<sequence length="582" mass="63155">MRFFLDPKRDIDAALLRYRRLFGVLALFSGVINLLMLVPSIYMMQVFDRVLTSRNETTLLMLSLILLCFFAVSCGLEWVRGQVMIKMSAGLDAQLGERVFDAAFLRSLKEHNSNPAQVLSDLNNIRQFVTGPGLIALFDAPWLPIYLIATFLFHPWLGVFTVVGSLILAGLGIWNELTTRRSMGEANRLSVSSASYVNSTLQNAEVIQAMGMLTPLRRRWFNVQQRVITEQGEASDRSSRIAALSRFVRMTWQSLALGLGAVLVMENQISAGVMIAVSVLLGRAMAPAEALIGSWKQMGNTKSSYERLNRLLNEFPKAPQPMPLPAPTGALSIDKLVITPPGMKVPAVNGVTIKLAKGEVLAIIGPSASGKSSLARAMVGIWPANHGSVRLDSAEVSQWSREALGPYLGYLPQDIELFDGTIAENIARFGEVDSAKVIEAAQLAGINEMILHFPKGYDTLLGVGGLGLSGGQKQRIGLARALYGQPPLVVLDEPNSNLDDAGEAALVKAVRILKNAGSTVVLVTHRPNILGVVDKLLFLRDGVQHLFGPRDQVMKTLVPTPVQKPVEPTSQDTGGVNASQSK</sequence>
<feature type="transmembrane region" description="Helical" evidence="8">
    <location>
        <begin position="59"/>
        <end position="79"/>
    </location>
</feature>
<dbReference type="PROSITE" id="PS00211">
    <property type="entry name" value="ABC_TRANSPORTER_1"/>
    <property type="match status" value="1"/>
</dbReference>
<dbReference type="PANTHER" id="PTHR24221:SF248">
    <property type="entry name" value="ABC TRANSPORTER TRANSMEMBRANE REGION"/>
    <property type="match status" value="1"/>
</dbReference>
<evidence type="ECO:0000313" key="11">
    <source>
        <dbReference type="EMBL" id="UXZ95708.1"/>
    </source>
</evidence>
<accession>A0ABY6FCS6</accession>
<dbReference type="PROSITE" id="PS50929">
    <property type="entry name" value="ABC_TM1F"/>
    <property type="match status" value="1"/>
</dbReference>
<comment type="subcellular location">
    <subcellularLocation>
        <location evidence="1">Cell membrane</location>
        <topology evidence="1">Multi-pass membrane protein</topology>
    </subcellularLocation>
</comment>
<evidence type="ECO:0000256" key="7">
    <source>
        <dbReference type="SAM" id="MobiDB-lite"/>
    </source>
</evidence>
<dbReference type="EMBL" id="CP081201">
    <property type="protein sequence ID" value="UXZ95708.1"/>
    <property type="molecule type" value="Genomic_DNA"/>
</dbReference>
<protein>
    <submittedName>
        <fullName evidence="11">Type I secretion system permease/ATPase</fullName>
    </submittedName>
</protein>
<dbReference type="InterPro" id="IPR010128">
    <property type="entry name" value="ATPase_T1SS_PrtD-like"/>
</dbReference>
<keyword evidence="6 8" id="KW-0472">Membrane</keyword>
<dbReference type="Pfam" id="PF00664">
    <property type="entry name" value="ABC_membrane"/>
    <property type="match status" value="1"/>
</dbReference>
<dbReference type="Gene3D" id="3.40.50.300">
    <property type="entry name" value="P-loop containing nucleotide triphosphate hydrolases"/>
    <property type="match status" value="1"/>
</dbReference>
<name>A0ABY6FCS6_9PSED</name>
<dbReference type="InterPro" id="IPR003593">
    <property type="entry name" value="AAA+_ATPase"/>
</dbReference>
<dbReference type="InterPro" id="IPR036640">
    <property type="entry name" value="ABC1_TM_sf"/>
</dbReference>